<dbReference type="SUPFAM" id="SSF48403">
    <property type="entry name" value="Ankyrin repeat"/>
    <property type="match status" value="1"/>
</dbReference>
<dbReference type="InterPro" id="IPR036770">
    <property type="entry name" value="Ankyrin_rpt-contain_sf"/>
</dbReference>
<keyword evidence="17" id="KW-0442">Lipid degradation</keyword>
<evidence type="ECO:0000313" key="20">
    <source>
        <dbReference type="Proteomes" id="UP000887013"/>
    </source>
</evidence>
<keyword evidence="14" id="KW-1053">Target membrane</keyword>
<keyword evidence="13 17" id="KW-0443">Lipid metabolism</keyword>
<dbReference type="GO" id="GO:2000304">
    <property type="term" value="P:positive regulation of ceramide biosynthetic process"/>
    <property type="evidence" value="ECO:0007669"/>
    <property type="project" value="TreeGrafter"/>
</dbReference>
<dbReference type="CDD" id="cd07212">
    <property type="entry name" value="Pat_PNPLA9"/>
    <property type="match status" value="1"/>
</dbReference>
<keyword evidence="6" id="KW-0472">Membrane</keyword>
<dbReference type="GO" id="GO:0016042">
    <property type="term" value="P:lipid catabolic process"/>
    <property type="evidence" value="ECO:0007669"/>
    <property type="project" value="UniProtKB-UniRule"/>
</dbReference>
<dbReference type="Pfam" id="PF01734">
    <property type="entry name" value="Patatin"/>
    <property type="match status" value="1"/>
</dbReference>
<dbReference type="PANTHER" id="PTHR24139:SF34">
    <property type="entry name" value="85_88 KDA CALCIUM-INDEPENDENT PHOSPHOLIPASE A2"/>
    <property type="match status" value="1"/>
</dbReference>
<evidence type="ECO:0000256" key="7">
    <source>
        <dbReference type="ARBA" id="ARBA00022656"/>
    </source>
</evidence>
<dbReference type="Gene3D" id="3.40.1090.10">
    <property type="entry name" value="Cytosolic phospholipase A2 catalytic domain"/>
    <property type="match status" value="1"/>
</dbReference>
<dbReference type="GO" id="GO:0052816">
    <property type="term" value="F:long-chain fatty acyl-CoA hydrolase activity"/>
    <property type="evidence" value="ECO:0007669"/>
    <property type="project" value="TreeGrafter"/>
</dbReference>
<dbReference type="EC" id="3.1.1.4" evidence="3"/>
<evidence type="ECO:0000256" key="2">
    <source>
        <dbReference type="ARBA" id="ARBA00004613"/>
    </source>
</evidence>
<dbReference type="SMART" id="SM00248">
    <property type="entry name" value="ANK"/>
    <property type="match status" value="6"/>
</dbReference>
<dbReference type="OrthoDB" id="6411780at2759"/>
<dbReference type="PROSITE" id="PS51635">
    <property type="entry name" value="PNPLA"/>
    <property type="match status" value="1"/>
</dbReference>
<keyword evidence="4" id="KW-0268">Exocytosis</keyword>
<gene>
    <name evidence="19" type="primary">PLA2G6</name>
    <name evidence="19" type="ORF">NPIL_470311</name>
</gene>
<dbReference type="GO" id="GO:0047499">
    <property type="term" value="F:calcium-independent phospholipase A2 activity"/>
    <property type="evidence" value="ECO:0007669"/>
    <property type="project" value="InterPro"/>
</dbReference>
<keyword evidence="7" id="KW-0800">Toxin</keyword>
<dbReference type="GO" id="GO:0005739">
    <property type="term" value="C:mitochondrion"/>
    <property type="evidence" value="ECO:0007669"/>
    <property type="project" value="TreeGrafter"/>
</dbReference>
<dbReference type="Proteomes" id="UP000887013">
    <property type="component" value="Unassembled WGS sequence"/>
</dbReference>
<name>A0A8X6NGM9_NEPPI</name>
<dbReference type="Gene3D" id="1.25.40.20">
    <property type="entry name" value="Ankyrin repeat-containing domain"/>
    <property type="match status" value="3"/>
</dbReference>
<keyword evidence="20" id="KW-1185">Reference proteome</keyword>
<dbReference type="GO" id="GO:0044231">
    <property type="term" value="C:host cell presynaptic membrane"/>
    <property type="evidence" value="ECO:0007669"/>
    <property type="project" value="UniProtKB-KW"/>
</dbReference>
<dbReference type="GO" id="GO:0006887">
    <property type="term" value="P:exocytosis"/>
    <property type="evidence" value="ECO:0007669"/>
    <property type="project" value="UniProtKB-KW"/>
</dbReference>
<dbReference type="GO" id="GO:0005576">
    <property type="term" value="C:extracellular region"/>
    <property type="evidence" value="ECO:0007669"/>
    <property type="project" value="UniProtKB-SubCell"/>
</dbReference>
<comment type="subcellular location">
    <subcellularLocation>
        <location evidence="2">Secreted</location>
    </subcellularLocation>
    <subcellularLocation>
        <location evidence="1">Target cell membrane</location>
    </subcellularLocation>
</comment>
<sequence length="849" mass="94103">MFPPIFEAFRLSVTELAVMVKLLTSVILQWQDCLLRNKMFQNFFRRISAPNNDPNRVIEVSVDDYICNNVVCRDDCLILYKSSENDIQKLDIVMQIDINHTYNKAFSIHRTNDEVNGQLLFCQFRDKLPLLVQCIPDIGTSKFALQNVSQLIRDNSSWTTAHIAAHLGYTECFKNKVIQSQVNLACERTLMTPLHVAVEAQQINSVIALMDLDARVDLQDINGNTPFHLAATTTKEIIQALTKNLNPSGVINMYNHKGCTAFHLACMADRTDCVMEFLKAGVDVNMGCILNLTENNSSENCDSPSRSMKELLDTYSNRFFNSDIKYGGTPLHWSKTPEVTELLIEHGCNVNAKNFQGDTALHVMVKRNRLSCAVMLLSHQADADIQNAEGNTPLHLAIKSGDLSLVQTFIAFGADVNMLNNNGESPRHIASSDKKLSLGEILYALHIIGANRCSVPMHSCADGCTVNGQFNGIPPENCAFSKTTETLFEELLMSTGFNMNMPVKNSPHNPGTQTGDTSKSIRILSLDGGGIRGLVLIQMLDELEKILGKPVANYFDLVAGTSTGGILALVLATGKTMRECRCLYFRLKDKVFVGVRPYDADLLETFLKNELGESTVMGDIEKPKLMVTATRGDRKPADLHIFRNYKSPLELLNHIEKDALTNEVLPNPRDQLIWQAARATGAAPTYFRPTGPYIDGGLISNNPTLDALTEIHQCNQALIATGQADQVSNIKVVVSMGTGRPPLVSVNTIDVFRPDTLWGACRMALGVTNLGQLLVDQATQTDGRVTSRAQALCSMLNIPYFRLNPQLTENVALDETNTKILVKMLWETTAYMRCMKQELELLKSLLVMG</sequence>
<feature type="repeat" description="ANK" evidence="16">
    <location>
        <begin position="257"/>
        <end position="285"/>
    </location>
</feature>
<keyword evidence="6" id="KW-1052">Target cell membrane</keyword>
<evidence type="ECO:0000256" key="14">
    <source>
        <dbReference type="ARBA" id="ARBA00023298"/>
    </source>
</evidence>
<dbReference type="EMBL" id="BMAW01104111">
    <property type="protein sequence ID" value="GFT12515.1"/>
    <property type="molecule type" value="Genomic_DNA"/>
</dbReference>
<keyword evidence="9" id="KW-0677">Repeat</keyword>
<evidence type="ECO:0000256" key="17">
    <source>
        <dbReference type="PROSITE-ProRule" id="PRU01161"/>
    </source>
</evidence>
<proteinExistence type="predicted"/>
<feature type="active site" description="Nucleophile" evidence="17">
    <location>
        <position position="562"/>
    </location>
</feature>
<evidence type="ECO:0000256" key="15">
    <source>
        <dbReference type="ARBA" id="ARBA00023422"/>
    </source>
</evidence>
<feature type="repeat" description="ANK" evidence="16">
    <location>
        <begin position="189"/>
        <end position="221"/>
    </location>
</feature>
<keyword evidence="8" id="KW-0528">Neurotoxin</keyword>
<evidence type="ECO:0000256" key="6">
    <source>
        <dbReference type="ARBA" id="ARBA00022537"/>
    </source>
</evidence>
<feature type="short sequence motif" description="GXSXG" evidence="17">
    <location>
        <begin position="560"/>
        <end position="564"/>
    </location>
</feature>
<evidence type="ECO:0000256" key="16">
    <source>
        <dbReference type="PROSITE-ProRule" id="PRU00023"/>
    </source>
</evidence>
<dbReference type="GO" id="GO:0090729">
    <property type="term" value="F:toxin activity"/>
    <property type="evidence" value="ECO:0007669"/>
    <property type="project" value="UniProtKB-KW"/>
</dbReference>
<dbReference type="GO" id="GO:0044218">
    <property type="term" value="C:other organism cell membrane"/>
    <property type="evidence" value="ECO:0007669"/>
    <property type="project" value="UniProtKB-KW"/>
</dbReference>
<feature type="repeat" description="ANK" evidence="16">
    <location>
        <begin position="389"/>
        <end position="421"/>
    </location>
</feature>
<evidence type="ECO:0000256" key="4">
    <source>
        <dbReference type="ARBA" id="ARBA00022483"/>
    </source>
</evidence>
<keyword evidence="11" id="KW-0638">Presynaptic neurotoxin</keyword>
<dbReference type="InterPro" id="IPR047148">
    <property type="entry name" value="PLPL9"/>
</dbReference>
<evidence type="ECO:0000256" key="5">
    <source>
        <dbReference type="ARBA" id="ARBA00022525"/>
    </source>
</evidence>
<dbReference type="SUPFAM" id="SSF52151">
    <property type="entry name" value="FabD/lysophospholipase-like"/>
    <property type="match status" value="1"/>
</dbReference>
<keyword evidence="5" id="KW-0964">Secreted</keyword>
<evidence type="ECO:0000256" key="10">
    <source>
        <dbReference type="ARBA" id="ARBA00022801"/>
    </source>
</evidence>
<keyword evidence="10 17" id="KW-0378">Hydrolase</keyword>
<evidence type="ECO:0000256" key="3">
    <source>
        <dbReference type="ARBA" id="ARBA00013278"/>
    </source>
</evidence>
<dbReference type="PROSITE" id="PS50297">
    <property type="entry name" value="ANK_REP_REGION"/>
    <property type="match status" value="3"/>
</dbReference>
<dbReference type="InterPro" id="IPR002641">
    <property type="entry name" value="PNPLA_dom"/>
</dbReference>
<feature type="domain" description="PNPLA" evidence="18">
    <location>
        <begin position="524"/>
        <end position="708"/>
    </location>
</feature>
<evidence type="ECO:0000259" key="18">
    <source>
        <dbReference type="PROSITE" id="PS51635"/>
    </source>
</evidence>
<dbReference type="InterPro" id="IPR016035">
    <property type="entry name" value="Acyl_Trfase/lysoPLipase"/>
</dbReference>
<comment type="catalytic activity">
    <reaction evidence="15">
        <text>a 1,2-diacyl-sn-glycero-3-phosphocholine + H2O = a 1-acyl-sn-glycero-3-phosphocholine + a fatty acid + H(+)</text>
        <dbReference type="Rhea" id="RHEA:15801"/>
        <dbReference type="ChEBI" id="CHEBI:15377"/>
        <dbReference type="ChEBI" id="CHEBI:15378"/>
        <dbReference type="ChEBI" id="CHEBI:28868"/>
        <dbReference type="ChEBI" id="CHEBI:57643"/>
        <dbReference type="ChEBI" id="CHEBI:58168"/>
        <dbReference type="EC" id="3.1.1.4"/>
    </reaction>
    <physiologicalReaction direction="left-to-right" evidence="15">
        <dbReference type="Rhea" id="RHEA:15802"/>
    </physiologicalReaction>
</comment>
<evidence type="ECO:0000256" key="13">
    <source>
        <dbReference type="ARBA" id="ARBA00023098"/>
    </source>
</evidence>
<accession>A0A8X6NGM9</accession>
<evidence type="ECO:0000256" key="12">
    <source>
        <dbReference type="ARBA" id="ARBA00023043"/>
    </source>
</evidence>
<feature type="repeat" description="ANK" evidence="16">
    <location>
        <begin position="356"/>
        <end position="388"/>
    </location>
</feature>
<dbReference type="Pfam" id="PF00023">
    <property type="entry name" value="Ank"/>
    <property type="match status" value="1"/>
</dbReference>
<feature type="active site" description="Proton acceptor" evidence="17">
    <location>
        <position position="695"/>
    </location>
</feature>
<dbReference type="AlphaFoldDB" id="A0A8X6NGM9"/>
<feature type="short sequence motif" description="GXGXXG" evidence="17">
    <location>
        <begin position="528"/>
        <end position="533"/>
    </location>
</feature>
<comment type="caution">
    <text evidence="19">The sequence shown here is derived from an EMBL/GenBank/DDBJ whole genome shotgun (WGS) entry which is preliminary data.</text>
</comment>
<feature type="short sequence motif" description="DGA/G" evidence="17">
    <location>
        <begin position="695"/>
        <end position="697"/>
    </location>
</feature>
<evidence type="ECO:0000256" key="8">
    <source>
        <dbReference type="ARBA" id="ARBA00022699"/>
    </source>
</evidence>
<dbReference type="Pfam" id="PF12796">
    <property type="entry name" value="Ank_2"/>
    <property type="match status" value="2"/>
</dbReference>
<evidence type="ECO:0000256" key="11">
    <source>
        <dbReference type="ARBA" id="ARBA00023028"/>
    </source>
</evidence>
<dbReference type="InterPro" id="IPR002110">
    <property type="entry name" value="Ankyrin_rpt"/>
</dbReference>
<organism evidence="19 20">
    <name type="scientific">Nephila pilipes</name>
    <name type="common">Giant wood spider</name>
    <name type="synonym">Nephila maculata</name>
    <dbReference type="NCBI Taxonomy" id="299642"/>
    <lineage>
        <taxon>Eukaryota</taxon>
        <taxon>Metazoa</taxon>
        <taxon>Ecdysozoa</taxon>
        <taxon>Arthropoda</taxon>
        <taxon>Chelicerata</taxon>
        <taxon>Arachnida</taxon>
        <taxon>Araneae</taxon>
        <taxon>Araneomorphae</taxon>
        <taxon>Entelegynae</taxon>
        <taxon>Araneoidea</taxon>
        <taxon>Nephilidae</taxon>
        <taxon>Nephila</taxon>
    </lineage>
</organism>
<evidence type="ECO:0000313" key="19">
    <source>
        <dbReference type="EMBL" id="GFT12515.1"/>
    </source>
</evidence>
<dbReference type="PROSITE" id="PS50088">
    <property type="entry name" value="ANK_REPEAT"/>
    <property type="match status" value="4"/>
</dbReference>
<protein>
    <recommendedName>
        <fullName evidence="3">phospholipase A2</fullName>
        <ecNumber evidence="3">3.1.1.4</ecNumber>
    </recommendedName>
</protein>
<dbReference type="PANTHER" id="PTHR24139">
    <property type="entry name" value="CALCIUM-INDEPENDENT PHOSPHOLIPASE A2"/>
    <property type="match status" value="1"/>
</dbReference>
<reference evidence="19" key="1">
    <citation type="submission" date="2020-08" db="EMBL/GenBank/DDBJ databases">
        <title>Multicomponent nature underlies the extraordinary mechanical properties of spider dragline silk.</title>
        <authorList>
            <person name="Kono N."/>
            <person name="Nakamura H."/>
            <person name="Mori M."/>
            <person name="Yoshida Y."/>
            <person name="Ohtoshi R."/>
            <person name="Malay A.D."/>
            <person name="Moran D.A.P."/>
            <person name="Tomita M."/>
            <person name="Numata K."/>
            <person name="Arakawa K."/>
        </authorList>
    </citation>
    <scope>NUCLEOTIDE SEQUENCE</scope>
</reference>
<evidence type="ECO:0000256" key="1">
    <source>
        <dbReference type="ARBA" id="ARBA00004175"/>
    </source>
</evidence>
<keyword evidence="12 16" id="KW-0040">ANK repeat</keyword>
<evidence type="ECO:0000256" key="9">
    <source>
        <dbReference type="ARBA" id="ARBA00022737"/>
    </source>
</evidence>